<name>A0ABR6BAX2_9PSEU</name>
<keyword evidence="2" id="KW-1185">Reference proteome</keyword>
<reference evidence="1 2" key="1">
    <citation type="submission" date="2020-08" db="EMBL/GenBank/DDBJ databases">
        <title>Genomic Encyclopedia of Archaeal and Bacterial Type Strains, Phase II (KMG-II): from individual species to whole genera.</title>
        <authorList>
            <person name="Goeker M."/>
        </authorList>
    </citation>
    <scope>NUCLEOTIDE SEQUENCE [LARGE SCALE GENOMIC DNA]</scope>
    <source>
        <strain evidence="1 2">DSM 43850</strain>
    </source>
</reference>
<evidence type="ECO:0000313" key="1">
    <source>
        <dbReference type="EMBL" id="MBA8924025.1"/>
    </source>
</evidence>
<comment type="caution">
    <text evidence="1">The sequence shown here is derived from an EMBL/GenBank/DDBJ whole genome shotgun (WGS) entry which is preliminary data.</text>
</comment>
<dbReference type="RefSeq" id="WP_182836535.1">
    <property type="nucleotide sequence ID" value="NZ_BAAABQ010000065.1"/>
</dbReference>
<gene>
    <name evidence="1" type="ORF">BC739_001222</name>
</gene>
<sequence length="132" mass="14349">MVRNQVFACRAGWLRLPRDLREAITFAHGTDPAAHREAMADAIQWYAGEQAVLRNISGTVHPAVERIARRLAASATGSDRMWQRHIADAQHLSGIAIAAFLRTTAADSVGLDPARMIVVADQFDPQGGRHGA</sequence>
<evidence type="ECO:0000313" key="2">
    <source>
        <dbReference type="Proteomes" id="UP000517916"/>
    </source>
</evidence>
<organism evidence="1 2">
    <name type="scientific">Kutzneria viridogrisea</name>
    <dbReference type="NCBI Taxonomy" id="47990"/>
    <lineage>
        <taxon>Bacteria</taxon>
        <taxon>Bacillati</taxon>
        <taxon>Actinomycetota</taxon>
        <taxon>Actinomycetes</taxon>
        <taxon>Pseudonocardiales</taxon>
        <taxon>Pseudonocardiaceae</taxon>
        <taxon>Kutzneria</taxon>
    </lineage>
</organism>
<dbReference type="EMBL" id="JACJID010000001">
    <property type="protein sequence ID" value="MBA8924025.1"/>
    <property type="molecule type" value="Genomic_DNA"/>
</dbReference>
<proteinExistence type="predicted"/>
<accession>A0ABR6BAX2</accession>
<protein>
    <submittedName>
        <fullName evidence="1">Uncharacterized protein</fullName>
    </submittedName>
</protein>
<dbReference type="Proteomes" id="UP000517916">
    <property type="component" value="Unassembled WGS sequence"/>
</dbReference>